<comment type="caution">
    <text evidence="2">The sequence shown here is derived from an EMBL/GenBank/DDBJ whole genome shotgun (WGS) entry which is preliminary data.</text>
</comment>
<name>A0ABU0SC04_9HYPH</name>
<protein>
    <submittedName>
        <fullName evidence="2">Uncharacterized protein</fullName>
    </submittedName>
</protein>
<sequence length="58" mass="6245">MLDNDQQPVQLTGLLFLAAIAVIFLIIVWLIGSTFVRPETPPAPQSWNKSGVVGVIIG</sequence>
<gene>
    <name evidence="2" type="ORF">QFZ34_003482</name>
</gene>
<accession>A0ABU0SC04</accession>
<dbReference type="Proteomes" id="UP001237780">
    <property type="component" value="Unassembled WGS sequence"/>
</dbReference>
<dbReference type="EMBL" id="JAUSZT010000003">
    <property type="protein sequence ID" value="MDQ0998300.1"/>
    <property type="molecule type" value="Genomic_DNA"/>
</dbReference>
<proteinExistence type="predicted"/>
<keyword evidence="1" id="KW-1133">Transmembrane helix</keyword>
<keyword evidence="1" id="KW-0472">Membrane</keyword>
<evidence type="ECO:0000313" key="3">
    <source>
        <dbReference type="Proteomes" id="UP001237780"/>
    </source>
</evidence>
<keyword evidence="1" id="KW-0812">Transmembrane</keyword>
<evidence type="ECO:0000313" key="2">
    <source>
        <dbReference type="EMBL" id="MDQ0998300.1"/>
    </source>
</evidence>
<evidence type="ECO:0000256" key="1">
    <source>
        <dbReference type="SAM" id="Phobius"/>
    </source>
</evidence>
<keyword evidence="3" id="KW-1185">Reference proteome</keyword>
<organism evidence="2 3">
    <name type="scientific">Phyllobacterium ifriqiyense</name>
    <dbReference type="NCBI Taxonomy" id="314238"/>
    <lineage>
        <taxon>Bacteria</taxon>
        <taxon>Pseudomonadati</taxon>
        <taxon>Pseudomonadota</taxon>
        <taxon>Alphaproteobacteria</taxon>
        <taxon>Hyphomicrobiales</taxon>
        <taxon>Phyllobacteriaceae</taxon>
        <taxon>Phyllobacterium</taxon>
    </lineage>
</organism>
<reference evidence="2 3" key="1">
    <citation type="submission" date="2023-07" db="EMBL/GenBank/DDBJ databases">
        <title>Comparative genomics of wheat-associated soil bacteria to identify genetic determinants of phenazine resistance.</title>
        <authorList>
            <person name="Mouncey N."/>
        </authorList>
    </citation>
    <scope>NUCLEOTIDE SEQUENCE [LARGE SCALE GENOMIC DNA]</scope>
    <source>
        <strain evidence="2 3">W4I11</strain>
    </source>
</reference>
<feature type="transmembrane region" description="Helical" evidence="1">
    <location>
        <begin position="12"/>
        <end position="32"/>
    </location>
</feature>